<dbReference type="AlphaFoldDB" id="A0A250LH17"/>
<protein>
    <recommendedName>
        <fullName evidence="2">Cyclase family protein</fullName>
    </recommendedName>
</protein>
<evidence type="ECO:0008006" key="2">
    <source>
        <dbReference type="Google" id="ProtNLM"/>
    </source>
</evidence>
<dbReference type="EMBL" id="AP018359">
    <property type="protein sequence ID" value="BBA43874.1"/>
    <property type="molecule type" value="Genomic_DNA"/>
</dbReference>
<dbReference type="InterPro" id="IPR007325">
    <property type="entry name" value="KFase/CYL"/>
</dbReference>
<dbReference type="GO" id="GO:0019441">
    <property type="term" value="P:L-tryptophan catabolic process to kynurenine"/>
    <property type="evidence" value="ECO:0007669"/>
    <property type="project" value="InterPro"/>
</dbReference>
<sequence>MTLTMHSGTHLDAPYHFHSTMNNGERKIIIDEVPLEWCFQRAIKLDCRHLPDGYVIPAEDVEAELQRIGHALHTLEMLVNTREPPGPAGRARWRSSTTP</sequence>
<accession>A0A250LH17</accession>
<dbReference type="SUPFAM" id="SSF102198">
    <property type="entry name" value="Putative cyclase"/>
    <property type="match status" value="1"/>
</dbReference>
<evidence type="ECO:0000313" key="1">
    <source>
        <dbReference type="EMBL" id="BBA43874.1"/>
    </source>
</evidence>
<gene>
    <name evidence="1" type="ORF">BCCH1_63760</name>
</gene>
<organism evidence="1">
    <name type="scientific">Burkholderia contaminans</name>
    <dbReference type="NCBI Taxonomy" id="488447"/>
    <lineage>
        <taxon>Bacteria</taxon>
        <taxon>Pseudomonadati</taxon>
        <taxon>Pseudomonadota</taxon>
        <taxon>Betaproteobacteria</taxon>
        <taxon>Burkholderiales</taxon>
        <taxon>Burkholderiaceae</taxon>
        <taxon>Burkholderia</taxon>
        <taxon>Burkholderia cepacia complex</taxon>
    </lineage>
</organism>
<reference evidence="1" key="2">
    <citation type="journal article" date="2017" name="Genome Announc.">
        <title>High-Quality Draft Genome Sequence of Burkholderia contaminans CH-1, a Gram-Negative Bacterium That Metabolizes 2-Azahypoxanthine, a Plant Growth-Regulating Compound.</title>
        <authorList>
            <person name="Choi J.-H."/>
            <person name="Sugiura H."/>
            <person name="Moriuchi R."/>
            <person name="Kawagishi H."/>
            <person name="Dohra H."/>
        </authorList>
    </citation>
    <scope>NUCLEOTIDE SEQUENCE</scope>
    <source>
        <strain evidence="1">CH-1</strain>
    </source>
</reference>
<reference evidence="1" key="1">
    <citation type="journal article" date="2016" name="Biosci. Biotechnol. Biochem.">
        <title>Bioconversion of AHX to AOH by resting cells of Burkholderia contaminans CH-1.</title>
        <authorList>
            <person name="Choi J.H."/>
            <person name="Kikuchi A."/>
            <person name="Pumkaeo P."/>
            <person name="Hirai H."/>
            <person name="Tokuyama S."/>
            <person name="Kawagishi H."/>
        </authorList>
    </citation>
    <scope>NUCLEOTIDE SEQUENCE</scope>
    <source>
        <strain evidence="1">CH-1</strain>
    </source>
</reference>
<dbReference type="InterPro" id="IPR037175">
    <property type="entry name" value="KFase_sf"/>
</dbReference>
<proteinExistence type="predicted"/>
<name>A0A250LH17_9BURK</name>
<dbReference type="Pfam" id="PF04199">
    <property type="entry name" value="Cyclase"/>
    <property type="match status" value="1"/>
</dbReference>
<dbReference type="GO" id="GO:0004061">
    <property type="term" value="F:arylformamidase activity"/>
    <property type="evidence" value="ECO:0007669"/>
    <property type="project" value="InterPro"/>
</dbReference>
<dbReference type="Gene3D" id="3.50.30.50">
    <property type="entry name" value="Putative cyclase"/>
    <property type="match status" value="1"/>
</dbReference>